<dbReference type="PATRIC" id="fig|997296.3.peg.2431"/>
<evidence type="ECO:0000313" key="3">
    <source>
        <dbReference type="Proteomes" id="UP000010523"/>
    </source>
</evidence>
<dbReference type="eggNOG" id="COG4538">
    <property type="taxonomic scope" value="Bacteria"/>
</dbReference>
<dbReference type="NCBIfam" id="TIGR02246">
    <property type="entry name" value="SgcJ/EcaC family oxidoreductase"/>
    <property type="match status" value="1"/>
</dbReference>
<accession>I3DVC1</accession>
<dbReference type="Proteomes" id="UP000010523">
    <property type="component" value="Unassembled WGS sequence"/>
</dbReference>
<evidence type="ECO:0000259" key="1">
    <source>
        <dbReference type="Pfam" id="PF14534"/>
    </source>
</evidence>
<dbReference type="RefSeq" id="WP_004436463.1">
    <property type="nucleotide sequence ID" value="NZ_AFEU01000003.1"/>
</dbReference>
<keyword evidence="3" id="KW-1185">Reference proteome</keyword>
<dbReference type="InterPro" id="IPR011944">
    <property type="entry name" value="Steroid_delta5-4_isomerase"/>
</dbReference>
<dbReference type="STRING" id="997296.PB1_11549"/>
<reference evidence="2 3" key="1">
    <citation type="journal article" date="2012" name="Appl. Environ. Microbiol.">
        <title>Genome Sequence of Thermotolerant Bacillus methanolicus: Features and Regulation Related to Methylotrophy and Production of L-Lysine and L-Glutamate from Methanol.</title>
        <authorList>
            <person name="Heggeset T.M."/>
            <person name="Krog A."/>
            <person name="Balzer S."/>
            <person name="Wentzel A."/>
            <person name="Ellingsen T.E."/>
            <person name="Brautaset T."/>
        </authorList>
    </citation>
    <scope>NUCLEOTIDE SEQUENCE [LARGE SCALE GENOMIC DNA]</scope>
    <source>
        <strain evidence="2 3">PB1</strain>
    </source>
</reference>
<evidence type="ECO:0000313" key="2">
    <source>
        <dbReference type="EMBL" id="EIJ78192.1"/>
    </source>
</evidence>
<dbReference type="EMBL" id="AFEU01000003">
    <property type="protein sequence ID" value="EIJ78192.1"/>
    <property type="molecule type" value="Genomic_DNA"/>
</dbReference>
<name>I3DVC1_BACMT</name>
<protein>
    <recommendedName>
        <fullName evidence="1">DUF4440 domain-containing protein</fullName>
    </recommendedName>
</protein>
<comment type="caution">
    <text evidence="2">The sequence shown here is derived from an EMBL/GenBank/DDBJ whole genome shotgun (WGS) entry which is preliminary data.</text>
</comment>
<sequence>MEVSKSSSKGQETEVRELYQQIIDGWNKRDANAMAEPFAEDGELIGFDGSQVIGKEEIISHLEPIFADHPTAPFVVKIKNIRFLSPEVAVLRAIAGMVPPGQSDINPKVNTHHTLVAANRDGNWQAVLFQNTPAQFHGRPELVEQMTDELRQLL</sequence>
<dbReference type="InterPro" id="IPR032710">
    <property type="entry name" value="NTF2-like_dom_sf"/>
</dbReference>
<feature type="domain" description="DUF4440" evidence="1">
    <location>
        <begin position="15"/>
        <end position="125"/>
    </location>
</feature>
<dbReference type="Gene3D" id="3.10.450.50">
    <property type="match status" value="1"/>
</dbReference>
<dbReference type="AlphaFoldDB" id="I3DVC1"/>
<dbReference type="InterPro" id="IPR027843">
    <property type="entry name" value="DUF4440"/>
</dbReference>
<dbReference type="OrthoDB" id="9803476at2"/>
<organism evidence="2 3">
    <name type="scientific">Bacillus methanolicus PB1</name>
    <dbReference type="NCBI Taxonomy" id="997296"/>
    <lineage>
        <taxon>Bacteria</taxon>
        <taxon>Bacillati</taxon>
        <taxon>Bacillota</taxon>
        <taxon>Bacilli</taxon>
        <taxon>Bacillales</taxon>
        <taxon>Bacillaceae</taxon>
        <taxon>Bacillus</taxon>
    </lineage>
</organism>
<proteinExistence type="predicted"/>
<gene>
    <name evidence="2" type="ORF">PB1_11549</name>
</gene>
<dbReference type="SUPFAM" id="SSF54427">
    <property type="entry name" value="NTF2-like"/>
    <property type="match status" value="1"/>
</dbReference>
<dbReference type="Pfam" id="PF14534">
    <property type="entry name" value="DUF4440"/>
    <property type="match status" value="1"/>
</dbReference>